<keyword evidence="2" id="KW-1185">Reference proteome</keyword>
<sequence length="137" mass="15098">MDHPGRRPPFDVYLPVPGEPPPQRVSHIAPGEVVLVTGASPGGVSDAIAFDDHGPRWANPGLQELLAELNTRGLPFQYQPHAPDGPAALMAWWQETGQLGSSYREFSWQGPGQWRLTRIELPQRGVLGWRGPQPFGY</sequence>
<evidence type="ECO:0000313" key="2">
    <source>
        <dbReference type="Proteomes" id="UP001605261"/>
    </source>
</evidence>
<proteinExistence type="predicted"/>
<comment type="caution">
    <text evidence="1">The sequence shown here is derived from an EMBL/GenBank/DDBJ whole genome shotgun (WGS) entry which is preliminary data.</text>
</comment>
<dbReference type="Proteomes" id="UP001605261">
    <property type="component" value="Unassembled WGS sequence"/>
</dbReference>
<gene>
    <name evidence="1" type="ORF">ACEU0G_000738</name>
</gene>
<name>A0ABW7D0Y7_9GAMM</name>
<evidence type="ECO:0000313" key="1">
    <source>
        <dbReference type="EMBL" id="MFG6110857.1"/>
    </source>
</evidence>
<organism evidence="1 2">
    <name type="scientific">Stenotrophomonas nematodicola</name>
    <dbReference type="NCBI Taxonomy" id="2656746"/>
    <lineage>
        <taxon>Bacteria</taxon>
        <taxon>Pseudomonadati</taxon>
        <taxon>Pseudomonadota</taxon>
        <taxon>Gammaproteobacteria</taxon>
        <taxon>Lysobacterales</taxon>
        <taxon>Lysobacteraceae</taxon>
        <taxon>Stenotrophomonas</taxon>
    </lineage>
</organism>
<reference evidence="1 2" key="1">
    <citation type="submission" date="2024-09" db="EMBL/GenBank/DDBJ databases">
        <authorList>
            <consortium name="All-Russian atlas of soil microorganisms"/>
            <consortium name="as a basis for the search for new antimicrobial producers and enzymes with unique properties"/>
            <person name="Sokolova E.A."/>
            <person name="Voronina E.N."/>
        </authorList>
    </citation>
    <scope>NUCLEOTIDE SEQUENCE [LARGE SCALE GENOMIC DNA]</scope>
    <source>
        <strain evidence="1 2">AF-22b-331.1</strain>
    </source>
</reference>
<dbReference type="EMBL" id="JBHGCJ010000014">
    <property type="protein sequence ID" value="MFG6110857.1"/>
    <property type="molecule type" value="Genomic_DNA"/>
</dbReference>
<protein>
    <submittedName>
        <fullName evidence="1">Uncharacterized protein</fullName>
    </submittedName>
</protein>
<accession>A0ABW7D0Y7</accession>
<dbReference type="RefSeq" id="WP_394164337.1">
    <property type="nucleotide sequence ID" value="NZ_JBHGCJ010000014.1"/>
</dbReference>